<evidence type="ECO:0000256" key="3">
    <source>
        <dbReference type="ARBA" id="ARBA00022475"/>
    </source>
</evidence>
<evidence type="ECO:0000256" key="6">
    <source>
        <dbReference type="ARBA" id="ARBA00022989"/>
    </source>
</evidence>
<feature type="transmembrane region" description="Helical" evidence="8">
    <location>
        <begin position="20"/>
        <end position="44"/>
    </location>
</feature>
<name>A0A1E5XT83_9HYPH</name>
<evidence type="ECO:0000256" key="2">
    <source>
        <dbReference type="ARBA" id="ARBA00022448"/>
    </source>
</evidence>
<evidence type="ECO:0000313" key="11">
    <source>
        <dbReference type="Proteomes" id="UP000095463"/>
    </source>
</evidence>
<feature type="transmembrane region" description="Helical" evidence="8">
    <location>
        <begin position="506"/>
        <end position="526"/>
    </location>
</feature>
<dbReference type="AlphaFoldDB" id="A0A1E5XT83"/>
<comment type="subcellular location">
    <subcellularLocation>
        <location evidence="1">Cell inner membrane</location>
        <topology evidence="1">Multi-pass membrane protein</topology>
    </subcellularLocation>
</comment>
<feature type="transmembrane region" description="Helical" evidence="8">
    <location>
        <begin position="56"/>
        <end position="83"/>
    </location>
</feature>
<keyword evidence="7 8" id="KW-0472">Membrane</keyword>
<evidence type="ECO:0000259" key="9">
    <source>
        <dbReference type="PROSITE" id="PS50928"/>
    </source>
</evidence>
<dbReference type="PROSITE" id="PS50928">
    <property type="entry name" value="ABC_TM1"/>
    <property type="match status" value="2"/>
</dbReference>
<dbReference type="Proteomes" id="UP000095463">
    <property type="component" value="Unassembled WGS sequence"/>
</dbReference>
<feature type="transmembrane region" description="Helical" evidence="8">
    <location>
        <begin position="247"/>
        <end position="272"/>
    </location>
</feature>
<feature type="domain" description="ABC transmembrane type-1" evidence="9">
    <location>
        <begin position="334"/>
        <end position="526"/>
    </location>
</feature>
<evidence type="ECO:0000256" key="1">
    <source>
        <dbReference type="ARBA" id="ARBA00004429"/>
    </source>
</evidence>
<feature type="transmembrane region" description="Helical" evidence="8">
    <location>
        <begin position="204"/>
        <end position="227"/>
    </location>
</feature>
<feature type="transmembrane region" description="Helical" evidence="8">
    <location>
        <begin position="334"/>
        <end position="355"/>
    </location>
</feature>
<keyword evidence="6 8" id="KW-1133">Transmembrane helix</keyword>
<evidence type="ECO:0000256" key="5">
    <source>
        <dbReference type="ARBA" id="ARBA00022692"/>
    </source>
</evidence>
<keyword evidence="11" id="KW-1185">Reference proteome</keyword>
<evidence type="ECO:0000256" key="4">
    <source>
        <dbReference type="ARBA" id="ARBA00022519"/>
    </source>
</evidence>
<dbReference type="GO" id="GO:0005886">
    <property type="term" value="C:plasma membrane"/>
    <property type="evidence" value="ECO:0007669"/>
    <property type="project" value="UniProtKB-SubCell"/>
</dbReference>
<feature type="transmembrane region" description="Helical" evidence="8">
    <location>
        <begin position="465"/>
        <end position="486"/>
    </location>
</feature>
<keyword evidence="4" id="KW-0997">Cell inner membrane</keyword>
<feature type="transmembrane region" description="Helical" evidence="8">
    <location>
        <begin position="139"/>
        <end position="164"/>
    </location>
</feature>
<keyword evidence="3" id="KW-1003">Cell membrane</keyword>
<dbReference type="InterPro" id="IPR000515">
    <property type="entry name" value="MetI-like"/>
</dbReference>
<dbReference type="EMBL" id="LAJE02000123">
    <property type="protein sequence ID" value="OEO31801.1"/>
    <property type="molecule type" value="Genomic_DNA"/>
</dbReference>
<dbReference type="PANTHER" id="PTHR43357:SF4">
    <property type="entry name" value="INNER MEMBRANE ABC TRANSPORTER PERMEASE PROTEIN YDCV"/>
    <property type="match status" value="1"/>
</dbReference>
<evidence type="ECO:0000313" key="10">
    <source>
        <dbReference type="EMBL" id="OEO31801.1"/>
    </source>
</evidence>
<protein>
    <recommendedName>
        <fullName evidence="9">ABC transmembrane type-1 domain-containing protein</fullName>
    </recommendedName>
</protein>
<feature type="transmembrane region" description="Helical" evidence="8">
    <location>
        <begin position="95"/>
        <end position="119"/>
    </location>
</feature>
<feature type="transmembrane region" description="Helical" evidence="8">
    <location>
        <begin position="292"/>
        <end position="314"/>
    </location>
</feature>
<proteinExistence type="predicted"/>
<sequence>MLLSPRSSNLVLPHRPLRLIAGAGIAAAIAALVALVLLAILATAAGEPPRQSRVDVWHLVVMTTIQAGLTTVLSLLVGTALAWALNRLRFPGRDLIVGLFASAIVTPGLIVAFGLLAVWGRAGWVNQASLAITGHPLEVPLFGLGGILAAHVILDASFAARILLARLDAIPEKRLKTGQSLGLGAWPRFRVIDWPMLRTTLPGLAAIIFLLAFTSFPIVLLLGGGPANQTLEVAIYAAVRLDFDLRGAVTLALVQIGICSAIIIAASAFAPISASTGGSTPPRWRDGTGARLAQWTVLVFGIVGFALPLLAILIDGIGPGIIEVASRASFWKAVGTSLLLGSGSAILTLLLALGIGMGRAASRIPLLRVGIGAPAYAYLAVPAVVLSLGAFLLVRNAGMLPEAAAPVVVLLANALLSLPFALATLAPPLDAIAERRGRLIRSLGLSGWRQFVTVEWPLLGREAGVVVALAFCFSLGDLGVIALFGTEDFATLPLLMYRALGAYRSNDAAAIAALMLVITIAAFVLLPKLFGKLTDASS</sequence>
<dbReference type="GO" id="GO:0055085">
    <property type="term" value="P:transmembrane transport"/>
    <property type="evidence" value="ECO:0007669"/>
    <property type="project" value="InterPro"/>
</dbReference>
<accession>A0A1E5XT83</accession>
<dbReference type="Gene3D" id="1.10.3720.10">
    <property type="entry name" value="MetI-like"/>
    <property type="match status" value="2"/>
</dbReference>
<feature type="transmembrane region" description="Helical" evidence="8">
    <location>
        <begin position="403"/>
        <end position="426"/>
    </location>
</feature>
<organism evidence="10 11">
    <name type="scientific">Devosia insulae DS-56</name>
    <dbReference type="NCBI Taxonomy" id="1116389"/>
    <lineage>
        <taxon>Bacteria</taxon>
        <taxon>Pseudomonadati</taxon>
        <taxon>Pseudomonadota</taxon>
        <taxon>Alphaproteobacteria</taxon>
        <taxon>Hyphomicrobiales</taxon>
        <taxon>Devosiaceae</taxon>
        <taxon>Devosia</taxon>
    </lineage>
</organism>
<dbReference type="RefSeq" id="WP_069909061.1">
    <property type="nucleotide sequence ID" value="NZ_LAJE02000123.1"/>
</dbReference>
<keyword evidence="5 8" id="KW-0812">Transmembrane</keyword>
<keyword evidence="2" id="KW-0813">Transport</keyword>
<evidence type="ECO:0000256" key="8">
    <source>
        <dbReference type="SAM" id="Phobius"/>
    </source>
</evidence>
<dbReference type="InterPro" id="IPR035906">
    <property type="entry name" value="MetI-like_sf"/>
</dbReference>
<gene>
    <name evidence="10" type="ORF">VW23_014715</name>
</gene>
<reference evidence="10 11" key="1">
    <citation type="journal article" date="2015" name="Genome Announc.">
        <title>Genome Assemblies of Three Soil-Associated Devosia species: D. insulae, D. limi, and D. soli.</title>
        <authorList>
            <person name="Hassan Y.I."/>
            <person name="Lepp D."/>
            <person name="Zhou T."/>
        </authorList>
    </citation>
    <scope>NUCLEOTIDE SEQUENCE [LARGE SCALE GENOMIC DNA]</scope>
    <source>
        <strain evidence="10 11">DS-56</strain>
    </source>
</reference>
<feature type="domain" description="ABC transmembrane type-1" evidence="9">
    <location>
        <begin position="60"/>
        <end position="264"/>
    </location>
</feature>
<dbReference type="CDD" id="cd06261">
    <property type="entry name" value="TM_PBP2"/>
    <property type="match status" value="2"/>
</dbReference>
<dbReference type="SUPFAM" id="SSF161098">
    <property type="entry name" value="MetI-like"/>
    <property type="match status" value="2"/>
</dbReference>
<comment type="caution">
    <text evidence="10">The sequence shown here is derived from an EMBL/GenBank/DDBJ whole genome shotgun (WGS) entry which is preliminary data.</text>
</comment>
<feature type="transmembrane region" description="Helical" evidence="8">
    <location>
        <begin position="376"/>
        <end position="397"/>
    </location>
</feature>
<evidence type="ECO:0000256" key="7">
    <source>
        <dbReference type="ARBA" id="ARBA00023136"/>
    </source>
</evidence>
<dbReference type="PANTHER" id="PTHR43357">
    <property type="entry name" value="INNER MEMBRANE ABC TRANSPORTER PERMEASE PROTEIN YDCV"/>
    <property type="match status" value="1"/>
</dbReference>
<dbReference type="OrthoDB" id="7066776at2"/>